<sequence length="155" mass="16754">MASRHHLTLFADYHQFYLQDEAAEGDLSSAWDEAASHRMLAVAVGVVGFGTVRNTHVPVTLELLDAAPHADFDRFDHVVEASLVVKTGPLVAAGCTDYFPEAARFETAPGAYRVRLSASGLDSLSVDGLDGEDHYRVQLWPGLPAQPAVLKQHSA</sequence>
<gene>
    <name evidence="1" type="ORF">AX018_106523</name>
</gene>
<proteinExistence type="predicted"/>
<protein>
    <submittedName>
        <fullName evidence="1">Uncharacterized protein</fullName>
    </submittedName>
</protein>
<dbReference type="RefSeq" id="WP_111881873.1">
    <property type="nucleotide sequence ID" value="NZ_CBCSGC010000341.1"/>
</dbReference>
<organism evidence="1 2">
    <name type="scientific">Paracidovorax anthurii</name>
    <dbReference type="NCBI Taxonomy" id="78229"/>
    <lineage>
        <taxon>Bacteria</taxon>
        <taxon>Pseudomonadati</taxon>
        <taxon>Pseudomonadota</taxon>
        <taxon>Betaproteobacteria</taxon>
        <taxon>Burkholderiales</taxon>
        <taxon>Comamonadaceae</taxon>
        <taxon>Paracidovorax</taxon>
    </lineage>
</organism>
<dbReference type="Proteomes" id="UP000248856">
    <property type="component" value="Unassembled WGS sequence"/>
</dbReference>
<evidence type="ECO:0000313" key="1">
    <source>
        <dbReference type="EMBL" id="RAR74364.1"/>
    </source>
</evidence>
<keyword evidence="2" id="KW-1185">Reference proteome</keyword>
<comment type="caution">
    <text evidence="1">The sequence shown here is derived from an EMBL/GenBank/DDBJ whole genome shotgun (WGS) entry which is preliminary data.</text>
</comment>
<dbReference type="EMBL" id="QLTA01000065">
    <property type="protein sequence ID" value="RAR74364.1"/>
    <property type="molecule type" value="Genomic_DNA"/>
</dbReference>
<dbReference type="InterPro" id="IPR038691">
    <property type="entry name" value="ComJ_sf"/>
</dbReference>
<reference evidence="1 2" key="1">
    <citation type="submission" date="2018-06" db="EMBL/GenBank/DDBJ databases">
        <title>Genomic Encyclopedia of Archaeal and Bacterial Type Strains, Phase II (KMG-II): from individual species to whole genera.</title>
        <authorList>
            <person name="Goeker M."/>
        </authorList>
    </citation>
    <scope>NUCLEOTIDE SEQUENCE [LARGE SCALE GENOMIC DNA]</scope>
    <source>
        <strain evidence="1 2">CFPB 3232</strain>
    </source>
</reference>
<dbReference type="OrthoDB" id="280156at2"/>
<dbReference type="AlphaFoldDB" id="A0A328YLZ2"/>
<accession>A0A328YLZ2</accession>
<name>A0A328YLZ2_9BURK</name>
<evidence type="ECO:0000313" key="2">
    <source>
        <dbReference type="Proteomes" id="UP000248856"/>
    </source>
</evidence>
<dbReference type="Gene3D" id="2.60.34.30">
    <property type="entry name" value="Competence, DNA-entry nuclease inhibitor, ComJ"/>
    <property type="match status" value="1"/>
</dbReference>